<organism evidence="3 4">
    <name type="scientific">Anopheles maculatus</name>
    <dbReference type="NCBI Taxonomy" id="74869"/>
    <lineage>
        <taxon>Eukaryota</taxon>
        <taxon>Metazoa</taxon>
        <taxon>Ecdysozoa</taxon>
        <taxon>Arthropoda</taxon>
        <taxon>Hexapoda</taxon>
        <taxon>Insecta</taxon>
        <taxon>Pterygota</taxon>
        <taxon>Neoptera</taxon>
        <taxon>Endopterygota</taxon>
        <taxon>Diptera</taxon>
        <taxon>Nematocera</taxon>
        <taxon>Culicoidea</taxon>
        <taxon>Culicidae</taxon>
        <taxon>Anophelinae</taxon>
        <taxon>Anopheles</taxon>
        <taxon>Anopheles maculatus group</taxon>
    </lineage>
</organism>
<evidence type="ECO:0000313" key="3">
    <source>
        <dbReference type="EnsemblMetazoa" id="AMAM008784-PA"/>
    </source>
</evidence>
<accession>A0A182SKW6</accession>
<dbReference type="Proteomes" id="UP000075901">
    <property type="component" value="Unassembled WGS sequence"/>
</dbReference>
<feature type="region of interest" description="Disordered" evidence="1">
    <location>
        <begin position="1263"/>
        <end position="1292"/>
    </location>
</feature>
<dbReference type="VEuPathDB" id="VectorBase:AMAM008784"/>
<feature type="region of interest" description="Disordered" evidence="1">
    <location>
        <begin position="268"/>
        <end position="304"/>
    </location>
</feature>
<dbReference type="InterPro" id="IPR032060">
    <property type="entry name" value="MGA_dom"/>
</dbReference>
<evidence type="ECO:0000313" key="4">
    <source>
        <dbReference type="Proteomes" id="UP000075901"/>
    </source>
</evidence>
<feature type="region of interest" description="Disordered" evidence="1">
    <location>
        <begin position="138"/>
        <end position="162"/>
    </location>
</feature>
<evidence type="ECO:0000256" key="1">
    <source>
        <dbReference type="SAM" id="MobiDB-lite"/>
    </source>
</evidence>
<feature type="domain" description="MGA conserved" evidence="2">
    <location>
        <begin position="1030"/>
        <end position="1081"/>
    </location>
</feature>
<reference evidence="4" key="1">
    <citation type="submission" date="2013-09" db="EMBL/GenBank/DDBJ databases">
        <title>The Genome Sequence of Anopheles maculatus species B.</title>
        <authorList>
            <consortium name="The Broad Institute Genomics Platform"/>
            <person name="Neafsey D.E."/>
            <person name="Besansky N."/>
            <person name="Howell P."/>
            <person name="Walton C."/>
            <person name="Young S.K."/>
            <person name="Zeng Q."/>
            <person name="Gargeya S."/>
            <person name="Fitzgerald M."/>
            <person name="Haas B."/>
            <person name="Abouelleil A."/>
            <person name="Allen A.W."/>
            <person name="Alvarado L."/>
            <person name="Arachchi H.M."/>
            <person name="Berlin A.M."/>
            <person name="Chapman S.B."/>
            <person name="Gainer-Dewar J."/>
            <person name="Goldberg J."/>
            <person name="Griggs A."/>
            <person name="Gujja S."/>
            <person name="Hansen M."/>
            <person name="Howarth C."/>
            <person name="Imamovic A."/>
            <person name="Ireland A."/>
            <person name="Larimer J."/>
            <person name="McCowan C."/>
            <person name="Murphy C."/>
            <person name="Pearson M."/>
            <person name="Poon T.W."/>
            <person name="Priest M."/>
            <person name="Roberts A."/>
            <person name="Saif S."/>
            <person name="Shea T."/>
            <person name="Sisk P."/>
            <person name="Sykes S."/>
            <person name="Wortman J."/>
            <person name="Nusbaum C."/>
            <person name="Birren B."/>
        </authorList>
    </citation>
    <scope>NUCLEOTIDE SEQUENCE [LARGE SCALE GENOMIC DNA]</scope>
    <source>
        <strain evidence="4">maculatus3</strain>
    </source>
</reference>
<dbReference type="EnsemblMetazoa" id="AMAM008784-RA">
    <property type="protein sequence ID" value="AMAM008784-PA"/>
    <property type="gene ID" value="AMAM008784"/>
</dbReference>
<evidence type="ECO:0000259" key="2">
    <source>
        <dbReference type="Pfam" id="PF16059"/>
    </source>
</evidence>
<proteinExistence type="predicted"/>
<dbReference type="Pfam" id="PF16059">
    <property type="entry name" value="MGA_dom"/>
    <property type="match status" value="1"/>
</dbReference>
<sequence>MFYPVCAVTDSHSSAGFANTHTSSRRKCCPHHSATSALDPKAFRLVGAPSPDCCTSVHGAKDDSPVAFSNRLRICRLMYKPLPHGSCKLDPRHYRNRRLALIKKRAIKVTQASAARRAIPQYFQKRIRHKLLAKKSAAPQADCATERDPAELPDTGAQKEGEFCDKTNPVREAIPITPDAPSHIDPDSVESRALATVPTPRATVLDRADALNTIKEYYSIQSAIRLLLSMLQERMEEVETMQKKRILPDVKAEIMETAATVIANDDDVVPSSDVTENDSKAPLVKTEPNDGTPEQTVKDFDPDKENNVPLASTLESMSPVTVALNRVHSTPSKEDSKEDARPTYSFLETSKSDILDPSYTCDIELEPLENRKNRSIVDSLLNKFNLSPPVKAVVPYAFADGTMDGADGRRSLRDRTKIAARPRYSEIPEEPRKMRVSKVFGKLHKTLNIELDCTNSNSSTEFYGFDEGEVVKLDKPSLPGLLPTPIVKKSQPYAPFLTYGSCIEAQQAKGETETETRSDLFREEGLISFGSVPPRLECPQRPTDMVRPRTVAQKRILVQRENDIRYVMIDNESKIFQFLKKRSQNIDAALDFCRMKELQDQQIPFTRSTWRALGWLRSEKGRYFFQKMTIDNRTIKLSGCRGNHRLQYVTRNMLYSSPVIASRGHRYHYVINCRCPKYPQGITINISQGNAAQRKANETHSQSERQTLPIDNSKYLFRGSSNNADYQSKRSYPGTKPGPLSSKCLLPVPDDDPCLGPLEIFKMPKVELEVFPKLNRPLDGYVKPYLKMILPHDDITENWARFAVSTLTAAPGEGTEEHGTKGKDDHEERSFVFELPYQNDQRRMLVRRRLMACHGAPMNVDVERFTKLMDEKLTFRKTIDEALARGERDQLDPDELVCADVLSDLTDSVAISLAEDVFVKDDPDIEYVKKREEMRALPTEPKMVPIKTETADSAAGEKTTPIPSPSAVAAQNELVSDVDSVGSINGTGSECSKTTDPAKLKLLREMKRLNATIIEGPSDPAPGSTEPGRQQRCDPQYCSQGCICDVLCSSQAVSVANIHRKQHCGRIDCVFECVCGFAEKSNQTLQATKVDQGEEEESVAELSIAEQRYLREKATARLAKEEREFTPTVILTKNTTVLVQNKESECRRLKKKPKKYDDYYNDQSVQCLLNGGSVKDVSGYISKPPPNAKPLTQLERMRHAHVLLNKLPHLEDVEPLCMVHDLYRCFCGGKATQGKPFSFTEENCIPIPPKSSVTSDVAPSMELVPAAGRMTKGGGGQSSTKNRTKEQEAIEYSIDATSAPLVNVRK</sequence>
<name>A0A182SKW6_9DIPT</name>
<keyword evidence="4" id="KW-1185">Reference proteome</keyword>
<reference evidence="3" key="2">
    <citation type="submission" date="2020-05" db="UniProtKB">
        <authorList>
            <consortium name="EnsemblMetazoa"/>
        </authorList>
    </citation>
    <scope>IDENTIFICATION</scope>
    <source>
        <strain evidence="3">maculatus3</strain>
    </source>
</reference>
<protein>
    <recommendedName>
        <fullName evidence="2">MGA conserved domain-containing protein</fullName>
    </recommendedName>
</protein>